<keyword evidence="1" id="KW-0472">Membrane</keyword>
<evidence type="ECO:0000313" key="2">
    <source>
        <dbReference type="EMBL" id="SEP13826.1"/>
    </source>
</evidence>
<keyword evidence="3" id="KW-1185">Reference proteome</keyword>
<keyword evidence="1" id="KW-1133">Transmembrane helix</keyword>
<dbReference type="RefSeq" id="WP_089827112.1">
    <property type="nucleotide sequence ID" value="NZ_FODV01000016.1"/>
</dbReference>
<gene>
    <name evidence="2" type="ORF">SAMN04487948_11630</name>
</gene>
<evidence type="ECO:0000256" key="1">
    <source>
        <dbReference type="SAM" id="Phobius"/>
    </source>
</evidence>
<sequence length="92" mass="10091">MTVETRRHRRVSPARVVSFLRTLVGVLTGLLALSLLIVGTIAVIAELKGTWHWAIHLESTISYMGLFVSWLLVVLVPAFLALVVGRVVVDDA</sequence>
<dbReference type="EMBL" id="FODV01000016">
    <property type="protein sequence ID" value="SEP13826.1"/>
    <property type="molecule type" value="Genomic_DNA"/>
</dbReference>
<feature type="transmembrane region" description="Helical" evidence="1">
    <location>
        <begin position="65"/>
        <end position="89"/>
    </location>
</feature>
<evidence type="ECO:0000313" key="3">
    <source>
        <dbReference type="Proteomes" id="UP000199126"/>
    </source>
</evidence>
<name>A0A1H8VEE1_9EURY</name>
<dbReference type="Proteomes" id="UP000199126">
    <property type="component" value="Unassembled WGS sequence"/>
</dbReference>
<accession>A0A1H8VEE1</accession>
<dbReference type="OrthoDB" id="229384at2157"/>
<keyword evidence="1" id="KW-0812">Transmembrane</keyword>
<protein>
    <submittedName>
        <fullName evidence="2">Uncharacterized protein</fullName>
    </submittedName>
</protein>
<organism evidence="2 3">
    <name type="scientific">Halogranum amylolyticum</name>
    <dbReference type="NCBI Taxonomy" id="660520"/>
    <lineage>
        <taxon>Archaea</taxon>
        <taxon>Methanobacteriati</taxon>
        <taxon>Methanobacteriota</taxon>
        <taxon>Stenosarchaea group</taxon>
        <taxon>Halobacteria</taxon>
        <taxon>Halobacteriales</taxon>
        <taxon>Haloferacaceae</taxon>
    </lineage>
</organism>
<reference evidence="3" key="1">
    <citation type="submission" date="2016-10" db="EMBL/GenBank/DDBJ databases">
        <authorList>
            <person name="Varghese N."/>
            <person name="Submissions S."/>
        </authorList>
    </citation>
    <scope>NUCLEOTIDE SEQUENCE [LARGE SCALE GENOMIC DNA]</scope>
    <source>
        <strain evidence="3">CGMCC 1.10121</strain>
    </source>
</reference>
<proteinExistence type="predicted"/>
<feature type="transmembrane region" description="Helical" evidence="1">
    <location>
        <begin position="20"/>
        <end position="45"/>
    </location>
</feature>
<dbReference type="AlphaFoldDB" id="A0A1H8VEE1"/>